<evidence type="ECO:0000313" key="1">
    <source>
        <dbReference type="EMBL" id="KAK3781483.1"/>
    </source>
</evidence>
<dbReference type="Proteomes" id="UP001283361">
    <property type="component" value="Unassembled WGS sequence"/>
</dbReference>
<evidence type="ECO:0000313" key="2">
    <source>
        <dbReference type="Proteomes" id="UP001283361"/>
    </source>
</evidence>
<protein>
    <submittedName>
        <fullName evidence="1">Uncharacterized protein</fullName>
    </submittedName>
</protein>
<proteinExistence type="predicted"/>
<reference evidence="1" key="1">
    <citation type="journal article" date="2023" name="G3 (Bethesda)">
        <title>A reference genome for the long-term kleptoplast-retaining sea slug Elysia crispata morphotype clarki.</title>
        <authorList>
            <person name="Eastman K.E."/>
            <person name="Pendleton A.L."/>
            <person name="Shaikh M.A."/>
            <person name="Suttiyut T."/>
            <person name="Ogas R."/>
            <person name="Tomko P."/>
            <person name="Gavelis G."/>
            <person name="Widhalm J.R."/>
            <person name="Wisecaver J.H."/>
        </authorList>
    </citation>
    <scope>NUCLEOTIDE SEQUENCE</scope>
    <source>
        <strain evidence="1">ECLA1</strain>
    </source>
</reference>
<gene>
    <name evidence="1" type="ORF">RRG08_019108</name>
</gene>
<organism evidence="1 2">
    <name type="scientific">Elysia crispata</name>
    <name type="common">lettuce slug</name>
    <dbReference type="NCBI Taxonomy" id="231223"/>
    <lineage>
        <taxon>Eukaryota</taxon>
        <taxon>Metazoa</taxon>
        <taxon>Spiralia</taxon>
        <taxon>Lophotrochozoa</taxon>
        <taxon>Mollusca</taxon>
        <taxon>Gastropoda</taxon>
        <taxon>Heterobranchia</taxon>
        <taxon>Euthyneura</taxon>
        <taxon>Panpulmonata</taxon>
        <taxon>Sacoglossa</taxon>
        <taxon>Placobranchoidea</taxon>
        <taxon>Plakobranchidae</taxon>
        <taxon>Elysia</taxon>
    </lineage>
</organism>
<dbReference type="EMBL" id="JAWDGP010002624">
    <property type="protein sequence ID" value="KAK3781483.1"/>
    <property type="molecule type" value="Genomic_DNA"/>
</dbReference>
<keyword evidence="2" id="KW-1185">Reference proteome</keyword>
<accession>A0AAE1DTW9</accession>
<sequence length="132" mass="14582">MKVFLTKGKESNVKVMVVTAVISTDKLITEGFGVNIAALCIRGASNSDNCVVRFTTYANHDHVLLSCRHKPRKYCVLSFALDVLPSVGTWQISNFGCVALSRNMTNIKPWMCCPQSEHDKYQTLDVLPSVGT</sequence>
<comment type="caution">
    <text evidence="1">The sequence shown here is derived from an EMBL/GenBank/DDBJ whole genome shotgun (WGS) entry which is preliminary data.</text>
</comment>
<name>A0AAE1DTW9_9GAST</name>
<dbReference type="AlphaFoldDB" id="A0AAE1DTW9"/>